<dbReference type="OrthoDB" id="9811483at2"/>
<protein>
    <submittedName>
        <fullName evidence="7">Putative membrane protein</fullName>
    </submittedName>
</protein>
<evidence type="ECO:0000256" key="3">
    <source>
        <dbReference type="ARBA" id="ARBA00022989"/>
    </source>
</evidence>
<dbReference type="GO" id="GO:0140359">
    <property type="term" value="F:ABC-type transporter activity"/>
    <property type="evidence" value="ECO:0007669"/>
    <property type="project" value="InterPro"/>
</dbReference>
<feature type="transmembrane region" description="Helical" evidence="5">
    <location>
        <begin position="431"/>
        <end position="455"/>
    </location>
</feature>
<dbReference type="InterPro" id="IPR017500">
    <property type="entry name" value="Phage_infect_YhgE_N"/>
</dbReference>
<comment type="subcellular location">
    <subcellularLocation>
        <location evidence="1">Membrane</location>
        <topology evidence="1">Multi-pass membrane protein</topology>
    </subcellularLocation>
</comment>
<dbReference type="NCBIfam" id="TIGR03061">
    <property type="entry name" value="pip_yhgE_Nterm"/>
    <property type="match status" value="1"/>
</dbReference>
<feature type="domain" description="ABC-2 type transporter transmembrane" evidence="6">
    <location>
        <begin position="24"/>
        <end position="159"/>
    </location>
</feature>
<accession>A0A1G7UMI2</accession>
<evidence type="ECO:0000256" key="2">
    <source>
        <dbReference type="ARBA" id="ARBA00022692"/>
    </source>
</evidence>
<keyword evidence="3 5" id="KW-1133">Transmembrane helix</keyword>
<name>A0A1G7UMI2_9MICO</name>
<keyword evidence="4 5" id="KW-0472">Membrane</keyword>
<dbReference type="Gene3D" id="3.40.1710.10">
    <property type="entry name" value="abc type-2 transporter like domain"/>
    <property type="match status" value="1"/>
</dbReference>
<gene>
    <name evidence="7" type="ORF">SAMN04489810_0431</name>
</gene>
<evidence type="ECO:0000313" key="7">
    <source>
        <dbReference type="EMBL" id="SDG48762.1"/>
    </source>
</evidence>
<sequence>MKVPQMIAAEFRRLTSTRMAVIALIALIAVPVLYGGLYLWANQDPYAKLADIPVALVVDDDGATINGTARNVGHEVADELVSDASFQWHVVDDESATAGLDSGDYDFAVEISADFSESIASITTDQPRTAQILLRTNDANNYLAGTIGTQAVERIRATVAEKIVREGGLTLLDALATIRVDLAEAAGGAQQLVDGLATAQSGSAQLASGSAELASGTAQLQTGAAQLADGTAQIADNLVALRDGAGQVADGTAQLAAVADRVGAASADAIGLLPQARADIEARLVAAGLPPEEVAAILAELDPVGAKLTEVDQRVQTAVGDVDRLNAGAGQVAAGSAQLADGARTAADGAAALSDGAVTAAEGAAQLSDGAAQLDGGIGRLAGGAQTLQSGLASGVAQLPDTDQPTRERQAATLSDPVDVETSAVTKASNYGAGLAPFFAALAGWIGIYALFLIVKPISRRAVTALHSPIRVTVAGWLTPALLGAVQMAALFGILAVALGFGFAHPLATLGIMVLASFTYAAIILALNVWFGSVGQFLGLVLMVLQLVTAGGTFPWQTLPAPLAVLHHALPMGYVVDAMRQLMYGGDLGRVWADITVLLVWLGGALALTALGVTRMTHRRTLRDLQPSLIG</sequence>
<evidence type="ECO:0000256" key="1">
    <source>
        <dbReference type="ARBA" id="ARBA00004141"/>
    </source>
</evidence>
<dbReference type="PANTHER" id="PTHR43077:SF5">
    <property type="entry name" value="PHAGE INFECTION PROTEIN"/>
    <property type="match status" value="1"/>
</dbReference>
<dbReference type="NCBIfam" id="TIGR03062">
    <property type="entry name" value="pip_yhgE_Cterm"/>
    <property type="match status" value="1"/>
</dbReference>
<dbReference type="PANTHER" id="PTHR43077">
    <property type="entry name" value="TRANSPORT PERMEASE YVFS-RELATED"/>
    <property type="match status" value="1"/>
</dbReference>
<evidence type="ECO:0000313" key="8">
    <source>
        <dbReference type="Proteomes" id="UP000199009"/>
    </source>
</evidence>
<proteinExistence type="predicted"/>
<feature type="domain" description="ABC-2 type transporter transmembrane" evidence="6">
    <location>
        <begin position="400"/>
        <end position="610"/>
    </location>
</feature>
<dbReference type="AlphaFoldDB" id="A0A1G7UMI2"/>
<dbReference type="InterPro" id="IPR023908">
    <property type="entry name" value="xxxLxxG_rpt"/>
</dbReference>
<evidence type="ECO:0000256" key="4">
    <source>
        <dbReference type="ARBA" id="ARBA00023136"/>
    </source>
</evidence>
<dbReference type="Proteomes" id="UP000199009">
    <property type="component" value="Chromosome I"/>
</dbReference>
<organism evidence="7 8">
    <name type="scientific">Microbacterium pygmaeum</name>
    <dbReference type="NCBI Taxonomy" id="370764"/>
    <lineage>
        <taxon>Bacteria</taxon>
        <taxon>Bacillati</taxon>
        <taxon>Actinomycetota</taxon>
        <taxon>Actinomycetes</taxon>
        <taxon>Micrococcales</taxon>
        <taxon>Microbacteriaceae</taxon>
        <taxon>Microbacterium</taxon>
    </lineage>
</organism>
<reference evidence="7 8" key="1">
    <citation type="submission" date="2016-10" db="EMBL/GenBank/DDBJ databases">
        <authorList>
            <person name="de Groot N.N."/>
        </authorList>
    </citation>
    <scope>NUCLEOTIDE SEQUENCE [LARGE SCALE GENOMIC DNA]</scope>
    <source>
        <strain evidence="7 8">DSM 23142</strain>
    </source>
</reference>
<dbReference type="NCBIfam" id="TIGR03057">
    <property type="entry name" value="xxxLxxG_by_4"/>
    <property type="match status" value="5"/>
</dbReference>
<feature type="transmembrane region" description="Helical" evidence="5">
    <location>
        <begin position="537"/>
        <end position="556"/>
    </location>
</feature>
<dbReference type="InterPro" id="IPR013525">
    <property type="entry name" value="ABC2_TM"/>
</dbReference>
<feature type="transmembrane region" description="Helical" evidence="5">
    <location>
        <begin position="476"/>
        <end position="501"/>
    </location>
</feature>
<dbReference type="InterPro" id="IPR051328">
    <property type="entry name" value="T7SS_ABC-Transporter"/>
</dbReference>
<dbReference type="STRING" id="370764.SAMN04489810_0431"/>
<keyword evidence="2 5" id="KW-0812">Transmembrane</keyword>
<feature type="transmembrane region" description="Helical" evidence="5">
    <location>
        <begin position="21"/>
        <end position="41"/>
    </location>
</feature>
<feature type="transmembrane region" description="Helical" evidence="5">
    <location>
        <begin position="507"/>
        <end position="530"/>
    </location>
</feature>
<dbReference type="RefSeq" id="WP_091485543.1">
    <property type="nucleotide sequence ID" value="NZ_LT629692.1"/>
</dbReference>
<keyword evidence="8" id="KW-1185">Reference proteome</keyword>
<dbReference type="InterPro" id="IPR017501">
    <property type="entry name" value="Phage_infect_YhgE_C"/>
</dbReference>
<feature type="transmembrane region" description="Helical" evidence="5">
    <location>
        <begin position="591"/>
        <end position="613"/>
    </location>
</feature>
<dbReference type="GO" id="GO:0016020">
    <property type="term" value="C:membrane"/>
    <property type="evidence" value="ECO:0007669"/>
    <property type="project" value="UniProtKB-SubCell"/>
</dbReference>
<evidence type="ECO:0000256" key="5">
    <source>
        <dbReference type="SAM" id="Phobius"/>
    </source>
</evidence>
<dbReference type="Pfam" id="PF12698">
    <property type="entry name" value="ABC2_membrane_3"/>
    <property type="match status" value="2"/>
</dbReference>
<evidence type="ECO:0000259" key="6">
    <source>
        <dbReference type="Pfam" id="PF12698"/>
    </source>
</evidence>
<dbReference type="EMBL" id="LT629692">
    <property type="protein sequence ID" value="SDG48762.1"/>
    <property type="molecule type" value="Genomic_DNA"/>
</dbReference>